<dbReference type="EMBL" id="CP022196">
    <property type="protein sequence ID" value="ATG46967.1"/>
    <property type="molecule type" value="Genomic_DNA"/>
</dbReference>
<gene>
    <name evidence="2" type="ORF">CEW89_04915</name>
</gene>
<dbReference type="RefSeq" id="WP_096805121.1">
    <property type="nucleotide sequence ID" value="NZ_CP022196.1"/>
</dbReference>
<feature type="chain" id="PRO_5012742051" evidence="1">
    <location>
        <begin position="25"/>
        <end position="410"/>
    </location>
</feature>
<accession>A0A291G9Y0</accession>
<keyword evidence="3" id="KW-1185">Reference proteome</keyword>
<feature type="signal peptide" evidence="1">
    <location>
        <begin position="1"/>
        <end position="24"/>
    </location>
</feature>
<dbReference type="OrthoDB" id="8410512at2"/>
<evidence type="ECO:0000256" key="1">
    <source>
        <dbReference type="SAM" id="SignalP"/>
    </source>
</evidence>
<proteinExistence type="predicted"/>
<evidence type="ECO:0000313" key="2">
    <source>
        <dbReference type="EMBL" id="ATG46967.1"/>
    </source>
</evidence>
<reference evidence="2 3" key="1">
    <citation type="submission" date="2017-06" db="EMBL/GenBank/DDBJ databases">
        <title>Celeribacter sp. TSPH2 complete genome sequence.</title>
        <authorList>
            <person name="Woo J.-H."/>
            <person name="Kim H.-S."/>
        </authorList>
    </citation>
    <scope>NUCLEOTIDE SEQUENCE [LARGE SCALE GENOMIC DNA]</scope>
    <source>
        <strain evidence="2 3">TSPH2</strain>
    </source>
</reference>
<protein>
    <submittedName>
        <fullName evidence="2">Uncharacterized protein</fullName>
    </submittedName>
</protein>
<keyword evidence="1" id="KW-0732">Signal</keyword>
<dbReference type="KEGG" id="ceh:CEW89_04915"/>
<evidence type="ECO:0000313" key="3">
    <source>
        <dbReference type="Proteomes" id="UP000217935"/>
    </source>
</evidence>
<name>A0A291G9Y0_9RHOB</name>
<dbReference type="STRING" id="1758178.GCA_001550095_00701"/>
<dbReference type="AlphaFoldDB" id="A0A291G9Y0"/>
<sequence>MRWNLARVALLIGALMSVAGASMADTQNTGAETGRAETEGAAAQKFSRLSETKGLTAFDLDGEALDFSTWVPERFLWSEAQDVPVEFAPAALFSTFEQVRIGYDPLERDRYEVRLYRATLYPDRVALAVSYARLLARVWSSTDFGMSAPDPMFGEVLGGTDASGAMMVNRISVWRRGEELLILRQRFEAERFENYAEDMAKMVGSLRFKTALDTPLVGDDAPVRALATRWGAPWRARFPAHWQEIDAPLDLGAKGVFSFWRDTADAKGNLAAMIASVPAPADLPNGPPGDASFNDLADTAAAMAHMALGQLAPDQPFTLAPVEASRIGDLAQTTAFNALYTFRVELGEVKALVKLDVMLAYGKDGQLLSFVTVAPAGTDLYLEGTSMHASYVQKILLETLTAYFGARQAQ</sequence>
<organism evidence="2 3">
    <name type="scientific">Celeribacter ethanolicus</name>
    <dbReference type="NCBI Taxonomy" id="1758178"/>
    <lineage>
        <taxon>Bacteria</taxon>
        <taxon>Pseudomonadati</taxon>
        <taxon>Pseudomonadota</taxon>
        <taxon>Alphaproteobacteria</taxon>
        <taxon>Rhodobacterales</taxon>
        <taxon>Roseobacteraceae</taxon>
        <taxon>Celeribacter</taxon>
    </lineage>
</organism>
<dbReference type="Proteomes" id="UP000217935">
    <property type="component" value="Chromosome"/>
</dbReference>